<protein>
    <recommendedName>
        <fullName evidence="6">EKC/KEOPS complex subunit BUD32</fullName>
        <ecNumber evidence="4">2.7.11.1</ecNumber>
    </recommendedName>
    <alternativeName>
        <fullName evidence="8 9">Atypical Serine/threonine protein kinase BUD32</fullName>
    </alternativeName>
    <alternativeName>
        <fullName evidence="5">EKC/KEOPS complex subunit bud32</fullName>
    </alternativeName>
</protein>
<dbReference type="OrthoDB" id="4062651at2759"/>
<dbReference type="GO" id="GO:0000781">
    <property type="term" value="C:chromosome, telomeric region"/>
    <property type="evidence" value="ECO:0007669"/>
    <property type="project" value="UniProtKB-SubCell"/>
</dbReference>
<dbReference type="STRING" id="544712.C6HCC8"/>
<evidence type="ECO:0000256" key="4">
    <source>
        <dbReference type="ARBA" id="ARBA00012513"/>
    </source>
</evidence>
<evidence type="ECO:0000256" key="11">
    <source>
        <dbReference type="ARBA" id="ARBA00048679"/>
    </source>
</evidence>
<evidence type="ECO:0000256" key="2">
    <source>
        <dbReference type="ARBA" id="ARBA00004574"/>
    </source>
</evidence>
<evidence type="ECO:0000256" key="5">
    <source>
        <dbReference type="ARBA" id="ARBA00013948"/>
    </source>
</evidence>
<evidence type="ECO:0000256" key="10">
    <source>
        <dbReference type="ARBA" id="ARBA00047899"/>
    </source>
</evidence>
<dbReference type="OMA" id="FKLAAWK"/>
<dbReference type="EMBL" id="GG692422">
    <property type="protein sequence ID" value="EER42218.1"/>
    <property type="molecule type" value="Genomic_DNA"/>
</dbReference>
<dbReference type="SUPFAM" id="SSF56112">
    <property type="entry name" value="Protein kinase-like (PK-like)"/>
    <property type="match status" value="1"/>
</dbReference>
<evidence type="ECO:0000256" key="7">
    <source>
        <dbReference type="ARBA" id="ARBA00022895"/>
    </source>
</evidence>
<evidence type="ECO:0000256" key="8">
    <source>
        <dbReference type="ARBA" id="ARBA00030980"/>
    </source>
</evidence>
<dbReference type="PROSITE" id="PS00109">
    <property type="entry name" value="PROTEIN_KINASE_TYR"/>
    <property type="match status" value="1"/>
</dbReference>
<proteinExistence type="predicted"/>
<dbReference type="InterPro" id="IPR008266">
    <property type="entry name" value="Tyr_kinase_AS"/>
</dbReference>
<keyword evidence="7" id="KW-0779">Telomere</keyword>
<dbReference type="EC" id="2.7.11.1" evidence="4"/>
<dbReference type="VEuPathDB" id="FungiDB:HCDG_03677"/>
<evidence type="ECO:0000259" key="12">
    <source>
        <dbReference type="PROSITE" id="PS50011"/>
    </source>
</evidence>
<keyword evidence="7" id="KW-0158">Chromosome</keyword>
<evidence type="ECO:0000256" key="6">
    <source>
        <dbReference type="ARBA" id="ARBA00019973"/>
    </source>
</evidence>
<comment type="catalytic activity">
    <reaction evidence="11">
        <text>L-seryl-[protein] + ATP = O-phospho-L-seryl-[protein] + ADP + H(+)</text>
        <dbReference type="Rhea" id="RHEA:17989"/>
        <dbReference type="Rhea" id="RHEA-COMP:9863"/>
        <dbReference type="Rhea" id="RHEA-COMP:11604"/>
        <dbReference type="ChEBI" id="CHEBI:15378"/>
        <dbReference type="ChEBI" id="CHEBI:29999"/>
        <dbReference type="ChEBI" id="CHEBI:30616"/>
        <dbReference type="ChEBI" id="CHEBI:83421"/>
        <dbReference type="ChEBI" id="CHEBI:456216"/>
        <dbReference type="EC" id="2.7.11.1"/>
    </reaction>
</comment>
<evidence type="ECO:0000256" key="9">
    <source>
        <dbReference type="ARBA" id="ARBA00033194"/>
    </source>
</evidence>
<dbReference type="PROSITE" id="PS50011">
    <property type="entry name" value="PROTEIN_KINASE_DOM"/>
    <property type="match status" value="1"/>
</dbReference>
<dbReference type="Proteomes" id="UP000002624">
    <property type="component" value="Unassembled WGS sequence"/>
</dbReference>
<evidence type="ECO:0000256" key="3">
    <source>
        <dbReference type="ARBA" id="ARBA00011534"/>
    </source>
</evidence>
<sequence>MTLSPDGFLTVSECGNNRYLFKNGKQIIVTGPLSIDLSSLPLLGDITRVEGKVVTYEKRYTGKNTIPIADSDFPGIPRIDYYSLNHGTWSDCLPIEFGRGTDQDIAFKLAAWKTKSVHHDATFLSQLINNDNIVRLMCIVTTEDRFAGYGMERLYEYHSLASPVEAQVKKVLPAFIQETVEYLHQTAGIYHCDIRLGNIMVNGQGRLKLIDFDIAQADVQATPHTALSESQFFLGVSPRLDHLDISMSVLLMFTAFSDMPEEHKSQIIENPLEPFTFYLDNNLKRSDYFDNVQNRVQRKLRTHMECPDG</sequence>
<evidence type="ECO:0000313" key="14">
    <source>
        <dbReference type="Proteomes" id="UP000002624"/>
    </source>
</evidence>
<reference evidence="14" key="1">
    <citation type="submission" date="2009-05" db="EMBL/GenBank/DDBJ databases">
        <title>The genome sequence of Ajellomyces capsulatus strain H143.</title>
        <authorList>
            <person name="Champion M."/>
            <person name="Cuomo C.A."/>
            <person name="Ma L.-J."/>
            <person name="Henn M.R."/>
            <person name="Sil A."/>
            <person name="Goldman B."/>
            <person name="Young S.K."/>
            <person name="Kodira C.D."/>
            <person name="Zeng Q."/>
            <person name="Koehrsen M."/>
            <person name="Alvarado L."/>
            <person name="Berlin A.M."/>
            <person name="Borenstein D."/>
            <person name="Chen Z."/>
            <person name="Engels R."/>
            <person name="Freedman E."/>
            <person name="Gellesch M."/>
            <person name="Goldberg J."/>
            <person name="Griggs A."/>
            <person name="Gujja S."/>
            <person name="Heiman D.I."/>
            <person name="Hepburn T.A."/>
            <person name="Howarth C."/>
            <person name="Jen D."/>
            <person name="Larson L."/>
            <person name="Lewis B."/>
            <person name="Mehta T."/>
            <person name="Park D."/>
            <person name="Pearson M."/>
            <person name="Roberts A."/>
            <person name="Saif S."/>
            <person name="Shea T.D."/>
            <person name="Shenoy N."/>
            <person name="Sisk P."/>
            <person name="Stolte C."/>
            <person name="Sykes S."/>
            <person name="Walk T."/>
            <person name="White J."/>
            <person name="Yandava C."/>
            <person name="Klein B."/>
            <person name="McEwen J.G."/>
            <person name="Puccia R."/>
            <person name="Goldman G.H."/>
            <person name="Felipe M.S."/>
            <person name="Nino-Vega G."/>
            <person name="San-Blas G."/>
            <person name="Taylor J.W."/>
            <person name="Mendoza L."/>
            <person name="Galagan J.E."/>
            <person name="Nusbaum C."/>
            <person name="Birren B.W."/>
        </authorList>
    </citation>
    <scope>NUCLEOTIDE SEQUENCE [LARGE SCALE GENOMIC DNA]</scope>
    <source>
        <strain evidence="14">H143</strain>
    </source>
</reference>
<dbReference type="InterPro" id="IPR000719">
    <property type="entry name" value="Prot_kinase_dom"/>
</dbReference>
<feature type="domain" description="Protein kinase" evidence="12">
    <location>
        <begin position="78"/>
        <end position="309"/>
    </location>
</feature>
<evidence type="ECO:0000313" key="13">
    <source>
        <dbReference type="EMBL" id="EER42218.1"/>
    </source>
</evidence>
<name>C6HCC8_AJECH</name>
<gene>
    <name evidence="13" type="ORF">HCDG_03677</name>
</gene>
<dbReference type="GO" id="GO:0005524">
    <property type="term" value="F:ATP binding"/>
    <property type="evidence" value="ECO:0007669"/>
    <property type="project" value="InterPro"/>
</dbReference>
<dbReference type="GO" id="GO:0004674">
    <property type="term" value="F:protein serine/threonine kinase activity"/>
    <property type="evidence" value="ECO:0007669"/>
    <property type="project" value="UniProtKB-EC"/>
</dbReference>
<dbReference type="InterPro" id="IPR011009">
    <property type="entry name" value="Kinase-like_dom_sf"/>
</dbReference>
<dbReference type="HOGENOM" id="CLU_050065_0_0_1"/>
<dbReference type="Pfam" id="PF00069">
    <property type="entry name" value="Pkinase"/>
    <property type="match status" value="1"/>
</dbReference>
<dbReference type="AlphaFoldDB" id="C6HCC8"/>
<comment type="function">
    <text evidence="1">Component of the EKC/KEOPS complex that is required for the formation of a threonylcarbamoyl group on adenosine at position 37 (t(6)A37) in tRNAs that read codons beginning with adenine. The complex is probably involved in the transfer of the threonylcarbamoyl moiety of threonylcarbamoyl-AMP (TC-AMP) to the N6 group of A37. BUD32 has ATPase activity in the context of the EKC/KEOPS complex and likely plays a supporting role to the catalytic subunit KAE1. The EKC/KEOPS complex also promotes both telomere uncapping and telomere elongation. The complex is required for efficient recruitment of transcriptional coactivators.</text>
</comment>
<comment type="subunit">
    <text evidence="3">Component of the EKC/KEOPS complex composed of at least BUD32, CGI121, GON7, KAE1 and PCC1; the whole complex dimerizes.</text>
</comment>
<organism evidence="13 14">
    <name type="scientific">Ajellomyces capsulatus (strain H143)</name>
    <name type="common">Darling's disease fungus</name>
    <name type="synonym">Histoplasma capsulatum</name>
    <dbReference type="NCBI Taxonomy" id="544712"/>
    <lineage>
        <taxon>Eukaryota</taxon>
        <taxon>Fungi</taxon>
        <taxon>Dikarya</taxon>
        <taxon>Ascomycota</taxon>
        <taxon>Pezizomycotina</taxon>
        <taxon>Eurotiomycetes</taxon>
        <taxon>Eurotiomycetidae</taxon>
        <taxon>Onygenales</taxon>
        <taxon>Ajellomycetaceae</taxon>
        <taxon>Histoplasma</taxon>
    </lineage>
</organism>
<dbReference type="SMART" id="SM00220">
    <property type="entry name" value="S_TKc"/>
    <property type="match status" value="1"/>
</dbReference>
<comment type="catalytic activity">
    <reaction evidence="10">
        <text>L-threonyl-[protein] + ATP = O-phospho-L-threonyl-[protein] + ADP + H(+)</text>
        <dbReference type="Rhea" id="RHEA:46608"/>
        <dbReference type="Rhea" id="RHEA-COMP:11060"/>
        <dbReference type="Rhea" id="RHEA-COMP:11605"/>
        <dbReference type="ChEBI" id="CHEBI:15378"/>
        <dbReference type="ChEBI" id="CHEBI:30013"/>
        <dbReference type="ChEBI" id="CHEBI:30616"/>
        <dbReference type="ChEBI" id="CHEBI:61977"/>
        <dbReference type="ChEBI" id="CHEBI:456216"/>
        <dbReference type="EC" id="2.7.11.1"/>
    </reaction>
</comment>
<accession>C6HCC8</accession>
<dbReference type="Gene3D" id="1.10.510.10">
    <property type="entry name" value="Transferase(Phosphotransferase) domain 1"/>
    <property type="match status" value="1"/>
</dbReference>
<evidence type="ECO:0000256" key="1">
    <source>
        <dbReference type="ARBA" id="ARBA00003747"/>
    </source>
</evidence>
<comment type="subcellular location">
    <subcellularLocation>
        <location evidence="2">Chromosome</location>
        <location evidence="2">Telomere</location>
    </subcellularLocation>
</comment>